<evidence type="ECO:0000313" key="2">
    <source>
        <dbReference type="Proteomes" id="UP000050795"/>
    </source>
</evidence>
<dbReference type="WBParaSite" id="TREG1_111860.4">
    <property type="protein sequence ID" value="TREG1_111860.4"/>
    <property type="gene ID" value="TREG1_111860"/>
</dbReference>
<keyword evidence="2" id="KW-1185">Reference proteome</keyword>
<evidence type="ECO:0000313" key="5">
    <source>
        <dbReference type="WBParaSite" id="TREG1_111860.5"/>
    </source>
</evidence>
<dbReference type="WBParaSite" id="TREG1_111860.5">
    <property type="protein sequence ID" value="TREG1_111860.5"/>
    <property type="gene ID" value="TREG1_111860"/>
</dbReference>
<evidence type="ECO:0000313" key="3">
    <source>
        <dbReference type="WBParaSite" id="TREG1_111860.1"/>
    </source>
</evidence>
<dbReference type="WBParaSite" id="TREG1_111860.3">
    <property type="protein sequence ID" value="TREG1_111860.3"/>
    <property type="gene ID" value="TREG1_111860"/>
</dbReference>
<protein>
    <recommendedName>
        <fullName evidence="6">HIT-type domain-containing protein</fullName>
    </recommendedName>
</protein>
<feature type="compositionally biased region" description="Acidic residues" evidence="1">
    <location>
        <begin position="90"/>
        <end position="103"/>
    </location>
</feature>
<dbReference type="WBParaSite" id="TREG1_111860.7">
    <property type="protein sequence ID" value="TREG1_111860.7"/>
    <property type="gene ID" value="TREG1_111860"/>
</dbReference>
<dbReference type="WBParaSite" id="TREG1_111860.2">
    <property type="protein sequence ID" value="TREG1_111860.2"/>
    <property type="gene ID" value="TREG1_111860"/>
</dbReference>
<dbReference type="WBParaSite" id="TREG1_111860.13">
    <property type="protein sequence ID" value="TREG1_111860.13"/>
    <property type="gene ID" value="TREG1_111860"/>
</dbReference>
<sequence length="367" mass="40780">MSDSDSTFVAADDFGSRFLEFDEYTYEKPDDIENDGFAPFLPYFHPQVVQKSPSPDSQSTRPSTRKRGTIKTGNKAAEFIAAENVNSDSSNEEEEDSDEEEEIYSSRYLKQPLTARQISLHSQKYTDSASVKTLSQSDDSQSNPVKSSTDLTQEQIAARQKKIDQRKETAKLKVETEKRQLVERLLKISSNGISGRGRGRGRRLQTNDSPTREDHDDSVLASQQQSDNEMCVESTEINSSEGITPPPPLPTPMAEDKSECISMPDGGGGSHLHHHPSNPNYIRFISSSRLTESTVICLPATHDYFHANFNKPTNATNETPKPRMCDMGCGCVRRYECPKTGRSLCSLSCYKANLAQSQTSPSKIVST</sequence>
<organism evidence="2 5">
    <name type="scientific">Trichobilharzia regenti</name>
    <name type="common">Nasal bird schistosome</name>
    <dbReference type="NCBI Taxonomy" id="157069"/>
    <lineage>
        <taxon>Eukaryota</taxon>
        <taxon>Metazoa</taxon>
        <taxon>Spiralia</taxon>
        <taxon>Lophotrochozoa</taxon>
        <taxon>Platyhelminthes</taxon>
        <taxon>Trematoda</taxon>
        <taxon>Digenea</taxon>
        <taxon>Strigeidida</taxon>
        <taxon>Schistosomatoidea</taxon>
        <taxon>Schistosomatidae</taxon>
        <taxon>Trichobilharzia</taxon>
    </lineage>
</organism>
<dbReference type="Proteomes" id="UP000050795">
    <property type="component" value="Unassembled WGS sequence"/>
</dbReference>
<dbReference type="WBParaSite" id="TREG1_111860.1">
    <property type="protein sequence ID" value="TREG1_111860.1"/>
    <property type="gene ID" value="TREG1_111860"/>
</dbReference>
<dbReference type="WBParaSite" id="TREG1_111860.10">
    <property type="protein sequence ID" value="TREG1_111860.10"/>
    <property type="gene ID" value="TREG1_111860"/>
</dbReference>
<accession>A0AA85IP51</accession>
<dbReference type="AlphaFoldDB" id="A0AA85IP51"/>
<reference evidence="2" key="1">
    <citation type="submission" date="2022-06" db="EMBL/GenBank/DDBJ databases">
        <authorList>
            <person name="Berger JAMES D."/>
            <person name="Berger JAMES D."/>
        </authorList>
    </citation>
    <scope>NUCLEOTIDE SEQUENCE [LARGE SCALE GENOMIC DNA]</scope>
</reference>
<proteinExistence type="predicted"/>
<dbReference type="WBParaSite" id="TREG1_111860.12">
    <property type="protein sequence ID" value="TREG1_111860.12"/>
    <property type="gene ID" value="TREG1_111860"/>
</dbReference>
<feature type="region of interest" description="Disordered" evidence="1">
    <location>
        <begin position="120"/>
        <end position="153"/>
    </location>
</feature>
<evidence type="ECO:0000256" key="1">
    <source>
        <dbReference type="SAM" id="MobiDB-lite"/>
    </source>
</evidence>
<dbReference type="WBParaSite" id="TREG1_111860.9">
    <property type="protein sequence ID" value="TREG1_111860.9"/>
    <property type="gene ID" value="TREG1_111860"/>
</dbReference>
<dbReference type="WBParaSite" id="TREG1_111860.6">
    <property type="protein sequence ID" value="TREG1_111860.6"/>
    <property type="gene ID" value="TREG1_111860"/>
</dbReference>
<feature type="region of interest" description="Disordered" evidence="1">
    <location>
        <begin position="191"/>
        <end position="275"/>
    </location>
</feature>
<reference evidence="3 4" key="2">
    <citation type="submission" date="2023-11" db="UniProtKB">
        <authorList>
            <consortium name="WormBaseParasite"/>
        </authorList>
    </citation>
    <scope>IDENTIFICATION</scope>
</reference>
<feature type="compositionally biased region" description="Polar residues" evidence="1">
    <location>
        <begin position="49"/>
        <end position="62"/>
    </location>
</feature>
<dbReference type="WBParaSite" id="TREG1_111860.11">
    <property type="protein sequence ID" value="TREG1_111860.11"/>
    <property type="gene ID" value="TREG1_111860"/>
</dbReference>
<evidence type="ECO:0008006" key="6">
    <source>
        <dbReference type="Google" id="ProtNLM"/>
    </source>
</evidence>
<dbReference type="WBParaSite" id="TREG1_111860.8">
    <property type="protein sequence ID" value="TREG1_111860.8"/>
    <property type="gene ID" value="TREG1_111860"/>
</dbReference>
<feature type="region of interest" description="Disordered" evidence="1">
    <location>
        <begin position="44"/>
        <end position="108"/>
    </location>
</feature>
<name>A0AA85IP51_TRIRE</name>
<evidence type="ECO:0000313" key="4">
    <source>
        <dbReference type="WBParaSite" id="TREG1_111860.10"/>
    </source>
</evidence>